<gene>
    <name evidence="3" type="ORF">S01H1_28083</name>
</gene>
<accession>X0V227</accession>
<keyword evidence="2" id="KW-0143">Chaperone</keyword>
<evidence type="ECO:0000256" key="1">
    <source>
        <dbReference type="ARBA" id="ARBA00006607"/>
    </source>
</evidence>
<dbReference type="PANTHER" id="PTHR45633">
    <property type="entry name" value="60 KDA HEAT SHOCK PROTEIN, MITOCHONDRIAL"/>
    <property type="match status" value="1"/>
</dbReference>
<dbReference type="SUPFAM" id="SSF48592">
    <property type="entry name" value="GroEL equatorial domain-like"/>
    <property type="match status" value="1"/>
</dbReference>
<dbReference type="Pfam" id="PF00118">
    <property type="entry name" value="Cpn60_TCP1"/>
    <property type="match status" value="1"/>
</dbReference>
<sequence length="86" mass="8970">AGEEGTVIVQEVRKKGGNMGFDADKGKFVDMLAAGIVDPVKVVRTCLENGASIASVLLTTESIITDIPEEKKDMPMPPGGMGGGMY</sequence>
<dbReference type="Gene3D" id="1.10.560.10">
    <property type="entry name" value="GroEL-like equatorial domain"/>
    <property type="match status" value="1"/>
</dbReference>
<evidence type="ECO:0000256" key="2">
    <source>
        <dbReference type="ARBA" id="ARBA00023186"/>
    </source>
</evidence>
<dbReference type="InterPro" id="IPR027413">
    <property type="entry name" value="GROEL-like_equatorial_sf"/>
</dbReference>
<name>X0V227_9ZZZZ</name>
<feature type="non-terminal residue" evidence="3">
    <location>
        <position position="1"/>
    </location>
</feature>
<protein>
    <recommendedName>
        <fullName evidence="4">Molecular chaperone GroEL</fullName>
    </recommendedName>
</protein>
<dbReference type="InterPro" id="IPR002423">
    <property type="entry name" value="Cpn60/GroEL/TCP-1"/>
</dbReference>
<dbReference type="InterPro" id="IPR001844">
    <property type="entry name" value="Cpn60/GroEL"/>
</dbReference>
<dbReference type="EMBL" id="BARS01017144">
    <property type="protein sequence ID" value="GAF94705.1"/>
    <property type="molecule type" value="Genomic_DNA"/>
</dbReference>
<dbReference type="GO" id="GO:0005524">
    <property type="term" value="F:ATP binding"/>
    <property type="evidence" value="ECO:0007669"/>
    <property type="project" value="InterPro"/>
</dbReference>
<dbReference type="GO" id="GO:0140662">
    <property type="term" value="F:ATP-dependent protein folding chaperone"/>
    <property type="evidence" value="ECO:0007669"/>
    <property type="project" value="InterPro"/>
</dbReference>
<reference evidence="3" key="1">
    <citation type="journal article" date="2014" name="Front. Microbiol.">
        <title>High frequency of phylogenetically diverse reductive dehalogenase-homologous genes in deep subseafloor sedimentary metagenomes.</title>
        <authorList>
            <person name="Kawai M."/>
            <person name="Futagami T."/>
            <person name="Toyoda A."/>
            <person name="Takaki Y."/>
            <person name="Nishi S."/>
            <person name="Hori S."/>
            <person name="Arai W."/>
            <person name="Tsubouchi T."/>
            <person name="Morono Y."/>
            <person name="Uchiyama I."/>
            <person name="Ito T."/>
            <person name="Fujiyama A."/>
            <person name="Inagaki F."/>
            <person name="Takami H."/>
        </authorList>
    </citation>
    <scope>NUCLEOTIDE SEQUENCE</scope>
    <source>
        <strain evidence="3">Expedition CK06-06</strain>
    </source>
</reference>
<proteinExistence type="inferred from homology"/>
<dbReference type="GO" id="GO:0042026">
    <property type="term" value="P:protein refolding"/>
    <property type="evidence" value="ECO:0007669"/>
    <property type="project" value="InterPro"/>
</dbReference>
<dbReference type="AlphaFoldDB" id="X0V227"/>
<evidence type="ECO:0000313" key="3">
    <source>
        <dbReference type="EMBL" id="GAF94705.1"/>
    </source>
</evidence>
<evidence type="ECO:0008006" key="4">
    <source>
        <dbReference type="Google" id="ProtNLM"/>
    </source>
</evidence>
<organism evidence="3">
    <name type="scientific">marine sediment metagenome</name>
    <dbReference type="NCBI Taxonomy" id="412755"/>
    <lineage>
        <taxon>unclassified sequences</taxon>
        <taxon>metagenomes</taxon>
        <taxon>ecological metagenomes</taxon>
    </lineage>
</organism>
<comment type="similarity">
    <text evidence="1">Belongs to the chaperonin (HSP60) family.</text>
</comment>
<comment type="caution">
    <text evidence="3">The sequence shown here is derived from an EMBL/GenBank/DDBJ whole genome shotgun (WGS) entry which is preliminary data.</text>
</comment>